<dbReference type="InterPro" id="IPR041611">
    <property type="entry name" value="SKICH"/>
</dbReference>
<feature type="compositionally biased region" description="Basic and acidic residues" evidence="5">
    <location>
        <begin position="366"/>
        <end position="378"/>
    </location>
</feature>
<dbReference type="GO" id="GO:0030426">
    <property type="term" value="C:growth cone"/>
    <property type="evidence" value="ECO:0007669"/>
    <property type="project" value="Ensembl"/>
</dbReference>
<feature type="compositionally biased region" description="Basic and acidic residues" evidence="5">
    <location>
        <begin position="246"/>
        <end position="263"/>
    </location>
</feature>
<dbReference type="GO" id="GO:0001726">
    <property type="term" value="C:ruffle"/>
    <property type="evidence" value="ECO:0007669"/>
    <property type="project" value="Ensembl"/>
</dbReference>
<comment type="similarity">
    <text evidence="4">Belongs to the smoothelin family.</text>
</comment>
<evidence type="ECO:0000313" key="9">
    <source>
        <dbReference type="Proteomes" id="UP000016665"/>
    </source>
</evidence>
<feature type="signal peptide" evidence="6">
    <location>
        <begin position="1"/>
        <end position="22"/>
    </location>
</feature>
<dbReference type="Pfam" id="PF12510">
    <property type="entry name" value="Smoothelin"/>
    <property type="match status" value="1"/>
</dbReference>
<feature type="compositionally biased region" description="Basic and acidic residues" evidence="5">
    <location>
        <begin position="994"/>
        <end position="1007"/>
    </location>
</feature>
<dbReference type="InterPro" id="IPR000300">
    <property type="entry name" value="IPPc"/>
</dbReference>
<feature type="domain" description="Calponin-homology (CH)" evidence="7">
    <location>
        <begin position="427"/>
        <end position="532"/>
    </location>
</feature>
<dbReference type="HOGENOM" id="CLU_011711_3_2_1"/>
<feature type="compositionally biased region" description="Polar residues" evidence="5">
    <location>
        <begin position="402"/>
        <end position="422"/>
    </location>
</feature>
<dbReference type="Pfam" id="PF00307">
    <property type="entry name" value="CH"/>
    <property type="match status" value="1"/>
</dbReference>
<protein>
    <submittedName>
        <fullName evidence="8">Inositol polyphosphate-5-phosphatase J</fullName>
    </submittedName>
</protein>
<dbReference type="InterPro" id="IPR022189">
    <property type="entry name" value="SMTN"/>
</dbReference>
<dbReference type="InterPro" id="IPR036691">
    <property type="entry name" value="Endo/exonu/phosph_ase_sf"/>
</dbReference>
<dbReference type="Ensembl" id="ENSFALT00000007144.2">
    <property type="protein sequence ID" value="ENSFALP00000007113.2"/>
    <property type="gene ID" value="ENSFALG00000006809.2"/>
</dbReference>
<evidence type="ECO:0000256" key="4">
    <source>
        <dbReference type="ARBA" id="ARBA00061655"/>
    </source>
</evidence>
<evidence type="ECO:0000256" key="1">
    <source>
        <dbReference type="ARBA" id="ARBA00005910"/>
    </source>
</evidence>
<dbReference type="GO" id="GO:0010977">
    <property type="term" value="P:negative regulation of neuron projection development"/>
    <property type="evidence" value="ECO:0007669"/>
    <property type="project" value="Ensembl"/>
</dbReference>
<feature type="compositionally biased region" description="Low complexity" evidence="5">
    <location>
        <begin position="330"/>
        <end position="348"/>
    </location>
</feature>
<dbReference type="GO" id="GO:0005737">
    <property type="term" value="C:cytoplasm"/>
    <property type="evidence" value="ECO:0007669"/>
    <property type="project" value="Ensembl"/>
</dbReference>
<accession>U3JWF9</accession>
<evidence type="ECO:0000256" key="6">
    <source>
        <dbReference type="SAM" id="SignalP"/>
    </source>
</evidence>
<dbReference type="Gene3D" id="3.60.10.10">
    <property type="entry name" value="Endonuclease/exonuclease/phosphatase"/>
    <property type="match status" value="1"/>
</dbReference>
<feature type="compositionally biased region" description="Basic and acidic residues" evidence="5">
    <location>
        <begin position="1093"/>
        <end position="1103"/>
    </location>
</feature>
<organism evidence="8 9">
    <name type="scientific">Ficedula albicollis</name>
    <name type="common">Collared flycatcher</name>
    <name type="synonym">Muscicapa albicollis</name>
    <dbReference type="NCBI Taxonomy" id="59894"/>
    <lineage>
        <taxon>Eukaryota</taxon>
        <taxon>Metazoa</taxon>
        <taxon>Chordata</taxon>
        <taxon>Craniata</taxon>
        <taxon>Vertebrata</taxon>
        <taxon>Euteleostomi</taxon>
        <taxon>Archelosauria</taxon>
        <taxon>Archosauria</taxon>
        <taxon>Dinosauria</taxon>
        <taxon>Saurischia</taxon>
        <taxon>Theropoda</taxon>
        <taxon>Coelurosauria</taxon>
        <taxon>Aves</taxon>
        <taxon>Neognathae</taxon>
        <taxon>Neoaves</taxon>
        <taxon>Telluraves</taxon>
        <taxon>Australaves</taxon>
        <taxon>Passeriformes</taxon>
        <taxon>Muscicapidae</taxon>
        <taxon>Ficedula</taxon>
    </lineage>
</organism>
<sequence>MLTLCYFCVIPSLACFFPSISADSGGNGDPGSLEYSPVGAGVLLPLPRWPHGAEQRPAPRPAGSRLDAMKTFFTIEIKDGRVQPLAPRITAAPGSQRAEVTLGLRSTPIRITTIPSSVSSICNISSVSSNVTKDPCAHFEGTEEPGGPVAHPPTFSSTRQQSALHLSRSNSSMEPEVVEQHQAPRREPELPNGMEKVQVREVEKRSKLNVEELSKIEDEDVLDKMLDRTTDFEERRLIRNAMRELRQRKRDQREKERDQRLQEARSQSVAGRAGHATETTTRQSTQSADGSACSTITKTERLVQSSDGTKTSRTTTMESSYVKRSDNGNSTFVQTKSSYSSSSKKTGSVFDREDESASRQSSLAALERRQAEKKKELMKAQSLPKTSASQARKAMMEKLQKESGSSNPAASQTTVQRSSSFGVPNANSIKQMLLDWCRAKTRGYEHVDIQNFSSSWSDGMAFCALVHNFFPDAFDYSKLTPQNRRQNFEVAFSSAETLVDCVPLVEVEDMMIMGKKPDAKLQEVNSKINKRLKDALFTDQWSELFMDVLSPFHFILVSTVRMQGVILLVFAKYYHLPFLHDIQTDCTRTGLGGYWGNKGGVSVRLSIFGHMVCFLNCHLPAHLEKAEQRKEDFATILHMQQFEGPVANGILDHDLVFWFGDLNFRIESLDICFVKYAIDSNVLSQLWEKDQLNIAKSTWPVLRGFQEGPLNFPPTFKFDVGTNKYDSSAKKRKPAWTDRILWKIKSPSKGLDTGGHRPSQGILSVSQLCYCSHMEYTVSDHKPVAAIFAVQFASKVDKPLVEIYVADEWSRPEQAVVRYKMAVGFHRSSWDWIGLYRVGFRHPKDYVSYVWARSEEGERCLEKQLYAQVMFSEEALPKGNGEYILGYYSNTSSSIAGVTEPFQISLPRSEEGSSSTDSSGSSSEEDDSTLVLLAPKSRSPSPGKMKRHRSRSPSLAKFQGLILRPSSRDRGTSRSPSPQSRHSLPRSIPTIHLPQEELGHRGVKSKELGQAAESPEGSSSYQTPQEQGGLQRPCADSSLARADPRNLGLLPALRLEMIDQALGRRRENADQGYYPSRRMSPTSPPGCGTSPEELDRHSCAMGH</sequence>
<evidence type="ECO:0000259" key="7">
    <source>
        <dbReference type="PROSITE" id="PS50021"/>
    </source>
</evidence>
<dbReference type="InterPro" id="IPR001715">
    <property type="entry name" value="CH_dom"/>
</dbReference>
<dbReference type="SMART" id="SM00128">
    <property type="entry name" value="IPPc"/>
    <property type="match status" value="1"/>
</dbReference>
<keyword evidence="9" id="KW-1185">Reference proteome</keyword>
<evidence type="ECO:0000256" key="3">
    <source>
        <dbReference type="ARBA" id="ARBA00023054"/>
    </source>
</evidence>
<comment type="similarity">
    <text evidence="1">Belongs to the inositol 1,4,5-trisphosphate 5-phosphatase type II family.</text>
</comment>
<keyword evidence="6" id="KW-0732">Signal</keyword>
<dbReference type="Proteomes" id="UP000016665">
    <property type="component" value="Chromosome 15"/>
</dbReference>
<dbReference type="GO" id="GO:0043198">
    <property type="term" value="C:dendritic shaft"/>
    <property type="evidence" value="ECO:0007669"/>
    <property type="project" value="Ensembl"/>
</dbReference>
<dbReference type="PANTHER" id="PTHR11200:SF127">
    <property type="entry name" value="PHOSPHATIDYLINOSITOL 4,5-BISPHOSPHATE 5-PHOSPHATASE A"/>
    <property type="match status" value="1"/>
</dbReference>
<feature type="compositionally biased region" description="Low complexity" evidence="5">
    <location>
        <begin position="912"/>
        <end position="922"/>
    </location>
</feature>
<dbReference type="eggNOG" id="KOG0565">
    <property type="taxonomic scope" value="Eukaryota"/>
</dbReference>
<evidence type="ECO:0000256" key="2">
    <source>
        <dbReference type="ARBA" id="ARBA00022553"/>
    </source>
</evidence>
<feature type="compositionally biased region" description="Polar residues" evidence="5">
    <location>
        <begin position="1016"/>
        <end position="1028"/>
    </location>
</feature>
<feature type="compositionally biased region" description="Polar residues" evidence="5">
    <location>
        <begin position="154"/>
        <end position="173"/>
    </location>
</feature>
<evidence type="ECO:0000256" key="5">
    <source>
        <dbReference type="SAM" id="MobiDB-lite"/>
    </source>
</evidence>
<reference evidence="8 9" key="1">
    <citation type="journal article" date="2012" name="Nature">
        <title>The genomic landscape of species divergence in Ficedula flycatchers.</title>
        <authorList>
            <person name="Ellegren H."/>
            <person name="Smeds L."/>
            <person name="Burri R."/>
            <person name="Olason P.I."/>
            <person name="Backstrom N."/>
            <person name="Kawakami T."/>
            <person name="Kunstner A."/>
            <person name="Makinen H."/>
            <person name="Nadachowska-Brzyska K."/>
            <person name="Qvarnstrom A."/>
            <person name="Uebbing S."/>
            <person name="Wolf J.B."/>
        </authorList>
    </citation>
    <scope>NUCLEOTIDE SEQUENCE [LARGE SCALE GENOMIC DNA]</scope>
</reference>
<dbReference type="SUPFAM" id="SSF56219">
    <property type="entry name" value="DNase I-like"/>
    <property type="match status" value="1"/>
</dbReference>
<dbReference type="SUPFAM" id="SSF47576">
    <property type="entry name" value="Calponin-homology domain, CH-domain"/>
    <property type="match status" value="1"/>
</dbReference>
<dbReference type="FunFam" id="2.60.40.2840:FF:000003">
    <property type="entry name" value="Phosphatidylinositol 4,5-bisphosphate 5-phosphatase A"/>
    <property type="match status" value="1"/>
</dbReference>
<dbReference type="STRING" id="59894.ENSFALP00000007113"/>
<dbReference type="InterPro" id="IPR036872">
    <property type="entry name" value="CH_dom_sf"/>
</dbReference>
<proteinExistence type="inferred from homology"/>
<dbReference type="Pfam" id="PF17751">
    <property type="entry name" value="SKICH"/>
    <property type="match status" value="1"/>
</dbReference>
<dbReference type="InterPro" id="IPR046985">
    <property type="entry name" value="IP5"/>
</dbReference>
<reference evidence="8" key="3">
    <citation type="submission" date="2025-09" db="UniProtKB">
        <authorList>
            <consortium name="Ensembl"/>
        </authorList>
    </citation>
    <scope>IDENTIFICATION</scope>
</reference>
<feature type="region of interest" description="Disordered" evidence="5">
    <location>
        <begin position="246"/>
        <end position="422"/>
    </location>
</feature>
<keyword evidence="2" id="KW-0597">Phosphoprotein</keyword>
<dbReference type="SMART" id="SM00033">
    <property type="entry name" value="CH"/>
    <property type="match status" value="1"/>
</dbReference>
<feature type="compositionally biased region" description="Basic and acidic residues" evidence="5">
    <location>
        <begin position="178"/>
        <end position="189"/>
    </location>
</feature>
<feature type="region of interest" description="Disordered" evidence="5">
    <location>
        <begin position="905"/>
        <end position="1037"/>
    </location>
</feature>
<feature type="compositionally biased region" description="Polar residues" evidence="5">
    <location>
        <begin position="277"/>
        <end position="319"/>
    </location>
</feature>
<evidence type="ECO:0000313" key="8">
    <source>
        <dbReference type="Ensembl" id="ENSFALP00000007113.2"/>
    </source>
</evidence>
<reference evidence="8" key="2">
    <citation type="submission" date="2025-08" db="UniProtKB">
        <authorList>
            <consortium name="Ensembl"/>
        </authorList>
    </citation>
    <scope>IDENTIFICATION</scope>
</reference>
<dbReference type="GO" id="GO:0005886">
    <property type="term" value="C:plasma membrane"/>
    <property type="evidence" value="ECO:0007669"/>
    <property type="project" value="Ensembl"/>
</dbReference>
<dbReference type="FunFam" id="1.10.418.10:FF:000009">
    <property type="entry name" value="smoothelin isoform X2"/>
    <property type="match status" value="1"/>
</dbReference>
<dbReference type="GeneTree" id="ENSGT00940000156855"/>
<feature type="region of interest" description="Disordered" evidence="5">
    <location>
        <begin position="1066"/>
        <end position="1103"/>
    </location>
</feature>
<dbReference type="CDD" id="cd09094">
    <property type="entry name" value="INPP5c_INPP5J-like"/>
    <property type="match status" value="1"/>
</dbReference>
<dbReference type="AlphaFoldDB" id="U3JWF9"/>
<dbReference type="Pfam" id="PF22669">
    <property type="entry name" value="Exo_endo_phos2"/>
    <property type="match status" value="1"/>
</dbReference>
<name>U3JWF9_FICAL</name>
<dbReference type="Gene3D" id="2.60.40.2840">
    <property type="match status" value="1"/>
</dbReference>
<feature type="region of interest" description="Disordered" evidence="5">
    <location>
        <begin position="135"/>
        <end position="198"/>
    </location>
</feature>
<dbReference type="GO" id="GO:0004439">
    <property type="term" value="F:phosphatidylinositol-4,5-bisphosphate 5-phosphatase activity"/>
    <property type="evidence" value="ECO:0007669"/>
    <property type="project" value="TreeGrafter"/>
</dbReference>
<dbReference type="GO" id="GO:0046856">
    <property type="term" value="P:phosphatidylinositol dephosphorylation"/>
    <property type="evidence" value="ECO:0007669"/>
    <property type="project" value="InterPro"/>
</dbReference>
<feature type="compositionally biased region" description="Polar residues" evidence="5">
    <location>
        <begin position="973"/>
        <end position="982"/>
    </location>
</feature>
<keyword evidence="3" id="KW-0175">Coiled coil</keyword>
<dbReference type="GO" id="GO:0034485">
    <property type="term" value="F:phosphatidylinositol-3,4,5-trisphosphate 5-phosphatase activity"/>
    <property type="evidence" value="ECO:0007669"/>
    <property type="project" value="Ensembl"/>
</dbReference>
<dbReference type="PANTHER" id="PTHR11200">
    <property type="entry name" value="INOSITOL 5-PHOSPHATASE"/>
    <property type="match status" value="1"/>
</dbReference>
<dbReference type="PROSITE" id="PS50021">
    <property type="entry name" value="CH"/>
    <property type="match status" value="1"/>
</dbReference>
<feature type="chain" id="PRO_5032505022" evidence="6">
    <location>
        <begin position="23"/>
        <end position="1103"/>
    </location>
</feature>
<gene>
    <name evidence="8" type="primary">INPP5J</name>
</gene>